<feature type="compositionally biased region" description="Low complexity" evidence="1">
    <location>
        <begin position="24"/>
        <end position="71"/>
    </location>
</feature>
<name>A0A1B9FTM0_9TREE</name>
<accession>A0A1B9FTM0</accession>
<protein>
    <submittedName>
        <fullName evidence="2">Uncharacterized protein</fullName>
    </submittedName>
</protein>
<dbReference type="RefSeq" id="XP_019043181.1">
    <property type="nucleotide sequence ID" value="XM_019194345.1"/>
</dbReference>
<dbReference type="EMBL" id="CP144548">
    <property type="protein sequence ID" value="WVW86565.1"/>
    <property type="molecule type" value="Genomic_DNA"/>
</dbReference>
<dbReference type="AlphaFoldDB" id="A0A1B9FTM0"/>
<feature type="compositionally biased region" description="Polar residues" evidence="1">
    <location>
        <begin position="93"/>
        <end position="105"/>
    </location>
</feature>
<reference evidence="3" key="2">
    <citation type="submission" date="2013-07" db="EMBL/GenBank/DDBJ databases">
        <authorList>
            <consortium name="The Broad Institute Genome Sequencing Platform"/>
            <person name="Cuomo C."/>
            <person name="Litvintseva A."/>
            <person name="Chen Y."/>
            <person name="Heitman J."/>
            <person name="Sun S."/>
            <person name="Springer D."/>
            <person name="Dromer F."/>
            <person name="Young S.K."/>
            <person name="Zeng Q."/>
            <person name="Gargeya S."/>
            <person name="Fitzgerald M."/>
            <person name="Abouelleil A."/>
            <person name="Alvarado L."/>
            <person name="Berlin A.M."/>
            <person name="Chapman S.B."/>
            <person name="Dewar J."/>
            <person name="Goldberg J."/>
            <person name="Griggs A."/>
            <person name="Gujja S."/>
            <person name="Hansen M."/>
            <person name="Howarth C."/>
            <person name="Imamovic A."/>
            <person name="Larimer J."/>
            <person name="McCowan C."/>
            <person name="Murphy C."/>
            <person name="Pearson M."/>
            <person name="Priest M."/>
            <person name="Roberts A."/>
            <person name="Saif S."/>
            <person name="Shea T."/>
            <person name="Sykes S."/>
            <person name="Wortman J."/>
            <person name="Nusbaum C."/>
            <person name="Birren B."/>
        </authorList>
    </citation>
    <scope>NUCLEOTIDE SEQUENCE</scope>
    <source>
        <strain evidence="3">CBS 10118</strain>
    </source>
</reference>
<evidence type="ECO:0000313" key="4">
    <source>
        <dbReference type="Proteomes" id="UP000092730"/>
    </source>
</evidence>
<feature type="region of interest" description="Disordered" evidence="1">
    <location>
        <begin position="93"/>
        <end position="112"/>
    </location>
</feature>
<sequence>MYPFWSSPNRPPYGSSPWTYQTPTSGQSGNDSTSSTTQQSSSSPSTQQQTYTSPFQQAYNNPNPYIRPYPYQQSLPAGTYANPYSTPSYPSNLTSGSGYGSTNPYSSGTTSSTVYGQLPSSPTPASIHPPSSSMVPYSYATPKIGIAPREHGQDTLLNRFPEENKGPWCCENCKRERAKKYERPMDCFHCQEETDTIKMEG</sequence>
<reference evidence="2" key="3">
    <citation type="submission" date="2014-01" db="EMBL/GenBank/DDBJ databases">
        <title>Evolution of pathogenesis and genome organization in the Tremellales.</title>
        <authorList>
            <person name="Cuomo C."/>
            <person name="Litvintseva A."/>
            <person name="Heitman J."/>
            <person name="Chen Y."/>
            <person name="Sun S."/>
            <person name="Springer D."/>
            <person name="Dromer F."/>
            <person name="Young S."/>
            <person name="Zeng Q."/>
            <person name="Chapman S."/>
            <person name="Gujja S."/>
            <person name="Saif S."/>
            <person name="Birren B."/>
        </authorList>
    </citation>
    <scope>NUCLEOTIDE SEQUENCE</scope>
    <source>
        <strain evidence="2">CBS 10118</strain>
    </source>
</reference>
<evidence type="ECO:0000256" key="1">
    <source>
        <dbReference type="SAM" id="MobiDB-lite"/>
    </source>
</evidence>
<evidence type="ECO:0000313" key="3">
    <source>
        <dbReference type="EMBL" id="WVW86565.1"/>
    </source>
</evidence>
<reference evidence="3" key="4">
    <citation type="submission" date="2024-02" db="EMBL/GenBank/DDBJ databases">
        <title>Comparative genomics of Cryptococcus and Kwoniella reveals pathogenesis evolution and contrasting modes of karyotype evolution via chromosome fusion or intercentromeric recombination.</title>
        <authorList>
            <person name="Coelho M.A."/>
            <person name="David-Palma M."/>
            <person name="Shea T."/>
            <person name="Bowers K."/>
            <person name="McGinley-Smith S."/>
            <person name="Mohammad A.W."/>
            <person name="Gnirke A."/>
            <person name="Yurkov A.M."/>
            <person name="Nowrousian M."/>
            <person name="Sun S."/>
            <person name="Cuomo C.A."/>
            <person name="Heitman J."/>
        </authorList>
    </citation>
    <scope>NUCLEOTIDE SEQUENCE</scope>
    <source>
        <strain evidence="3">CBS 10118</strain>
    </source>
</reference>
<dbReference type="Proteomes" id="UP000092730">
    <property type="component" value="Chromosome 8"/>
</dbReference>
<dbReference type="VEuPathDB" id="FungiDB:I302_07753"/>
<dbReference type="KEGG" id="kbi:30212152"/>
<proteinExistence type="predicted"/>
<organism evidence="2">
    <name type="scientific">Kwoniella bestiolae CBS 10118</name>
    <dbReference type="NCBI Taxonomy" id="1296100"/>
    <lineage>
        <taxon>Eukaryota</taxon>
        <taxon>Fungi</taxon>
        <taxon>Dikarya</taxon>
        <taxon>Basidiomycota</taxon>
        <taxon>Agaricomycotina</taxon>
        <taxon>Tremellomycetes</taxon>
        <taxon>Tremellales</taxon>
        <taxon>Cryptococcaceae</taxon>
        <taxon>Kwoniella</taxon>
    </lineage>
</organism>
<gene>
    <name evidence="2" type="ORF">I302_07753</name>
    <name evidence="3" type="ORF">I302_108615</name>
</gene>
<reference evidence="2" key="1">
    <citation type="submission" date="2013-07" db="EMBL/GenBank/DDBJ databases">
        <title>The Genome Sequence of Cryptococcus bestiolae CBS10118.</title>
        <authorList>
            <consortium name="The Broad Institute Genome Sequencing Platform"/>
            <person name="Cuomo C."/>
            <person name="Litvintseva A."/>
            <person name="Chen Y."/>
            <person name="Heitman J."/>
            <person name="Sun S."/>
            <person name="Springer D."/>
            <person name="Dromer F."/>
            <person name="Young S.K."/>
            <person name="Zeng Q."/>
            <person name="Gargeya S."/>
            <person name="Fitzgerald M."/>
            <person name="Abouelleil A."/>
            <person name="Alvarado L."/>
            <person name="Berlin A.M."/>
            <person name="Chapman S.B."/>
            <person name="Dewar J."/>
            <person name="Goldberg J."/>
            <person name="Griggs A."/>
            <person name="Gujja S."/>
            <person name="Hansen M."/>
            <person name="Howarth C."/>
            <person name="Imamovic A."/>
            <person name="Larimer J."/>
            <person name="McCowan C."/>
            <person name="Murphy C."/>
            <person name="Pearson M."/>
            <person name="Priest M."/>
            <person name="Roberts A."/>
            <person name="Saif S."/>
            <person name="Shea T."/>
            <person name="Sykes S."/>
            <person name="Wortman J."/>
            <person name="Nusbaum C."/>
            <person name="Birren B."/>
        </authorList>
    </citation>
    <scope>NUCLEOTIDE SEQUENCE [LARGE SCALE GENOMIC DNA]</scope>
    <source>
        <strain evidence="2">CBS 10118</strain>
    </source>
</reference>
<keyword evidence="4" id="KW-1185">Reference proteome</keyword>
<feature type="region of interest" description="Disordered" evidence="1">
    <location>
        <begin position="1"/>
        <end position="72"/>
    </location>
</feature>
<dbReference type="GeneID" id="30212152"/>
<dbReference type="EMBL" id="KI894025">
    <property type="protein sequence ID" value="OCF22111.1"/>
    <property type="molecule type" value="Genomic_DNA"/>
</dbReference>
<evidence type="ECO:0000313" key="2">
    <source>
        <dbReference type="EMBL" id="OCF22111.1"/>
    </source>
</evidence>